<evidence type="ECO:0000256" key="3">
    <source>
        <dbReference type="ARBA" id="ARBA00013036"/>
    </source>
</evidence>
<comment type="catalytic activity">
    <reaction evidence="11 12">
        <text>5-O-(1-carboxyvinyl)-3-phosphoshikimate = chorismate + phosphate</text>
        <dbReference type="Rhea" id="RHEA:21020"/>
        <dbReference type="ChEBI" id="CHEBI:29748"/>
        <dbReference type="ChEBI" id="CHEBI:43474"/>
        <dbReference type="ChEBI" id="CHEBI:57701"/>
        <dbReference type="EC" id="4.2.3.5"/>
    </reaction>
</comment>
<keyword evidence="9 11" id="KW-0057">Aromatic amino acid biosynthesis</keyword>
<evidence type="ECO:0000256" key="10">
    <source>
        <dbReference type="ARBA" id="ARBA00023239"/>
    </source>
</evidence>
<feature type="binding site" evidence="11">
    <location>
        <position position="45"/>
    </location>
    <ligand>
        <name>NADP(+)</name>
        <dbReference type="ChEBI" id="CHEBI:58349"/>
    </ligand>
</feature>
<dbReference type="SUPFAM" id="SSF103263">
    <property type="entry name" value="Chorismate synthase, AroC"/>
    <property type="match status" value="1"/>
</dbReference>
<dbReference type="PANTHER" id="PTHR21085">
    <property type="entry name" value="CHORISMATE SYNTHASE"/>
    <property type="match status" value="1"/>
</dbReference>
<keyword evidence="6 11" id="KW-0288">FMN</keyword>
<dbReference type="NCBIfam" id="TIGR00033">
    <property type="entry name" value="aroC"/>
    <property type="match status" value="1"/>
</dbReference>
<dbReference type="InterPro" id="IPR035904">
    <property type="entry name" value="Chorismate_synth_AroC_sf"/>
</dbReference>
<comment type="pathway">
    <text evidence="1 11 12">Metabolic intermediate biosynthesis; chorismate biosynthesis; chorismate from D-erythrose 4-phosphate and phosphoenolpyruvate: step 7/7.</text>
</comment>
<name>A0ABQ6YVZ8_9ENTE</name>
<keyword evidence="14" id="KW-1185">Reference proteome</keyword>
<reference evidence="13 14" key="1">
    <citation type="submission" date="2016-06" db="EMBL/GenBank/DDBJ databases">
        <title>Four novel species of enterococci isolated from chicken manure.</title>
        <authorList>
            <person name="Van Tyne D."/>
        </authorList>
    </citation>
    <scope>NUCLEOTIDE SEQUENCE [LARGE SCALE GENOMIC DNA]</scope>
    <source>
        <strain evidence="13 14">CU12B</strain>
    </source>
</reference>
<evidence type="ECO:0000313" key="13">
    <source>
        <dbReference type="EMBL" id="KAF1301517.1"/>
    </source>
</evidence>
<keyword evidence="10 11" id="KW-0456">Lyase</keyword>
<comment type="caution">
    <text evidence="13">The sequence shown here is derived from an EMBL/GenBank/DDBJ whole genome shotgun (WGS) entry which is preliminary data.</text>
</comment>
<evidence type="ECO:0000256" key="11">
    <source>
        <dbReference type="HAMAP-Rule" id="MF_00300"/>
    </source>
</evidence>
<comment type="subunit">
    <text evidence="11">Homotetramer.</text>
</comment>
<dbReference type="PROSITE" id="PS00787">
    <property type="entry name" value="CHORISMATE_SYNTHASE_1"/>
    <property type="match status" value="1"/>
</dbReference>
<keyword evidence="7 11" id="KW-0274">FAD</keyword>
<dbReference type="Gene3D" id="3.60.150.10">
    <property type="entry name" value="Chorismate synthase AroC"/>
    <property type="match status" value="1"/>
</dbReference>
<dbReference type="PROSITE" id="PS00789">
    <property type="entry name" value="CHORISMATE_SYNTHASE_3"/>
    <property type="match status" value="1"/>
</dbReference>
<sequence>MRYITAGESHGPELTTIIEGLPAGMPLTAEDINYELKRRQTGYGRGGRMIIETDQVRITSGIRHGRTLGSPVTLVVENKDWKNWTKVMSIEDVEEKQKKLRRVARPRPGHADLVGGMKYRHADLRNVLERSSARETTMRVAIGAVAKKLLSELNIEVAGHVTILGGIKATIPEGITVSEVREISNASDVRVVDPKVEAEIRQLIDQTKRNGDTIGGVVEVLVGGVPAGLGSYVQWDKKLDAKIAQAVVSINAFKGVEFGAGFEMGVLPGSKVMDEILWSEEEGYTRRSNNLGGFEGGMTNGEPIVVRGVMKPIPTLYKPLQSVDMDTKQPYKASVERSDSTAVPAASVVAESVVATVVANEILEKFSSDSFDELVHAVKEYREYLKNY</sequence>
<evidence type="ECO:0000256" key="8">
    <source>
        <dbReference type="ARBA" id="ARBA00022857"/>
    </source>
</evidence>
<evidence type="ECO:0000256" key="1">
    <source>
        <dbReference type="ARBA" id="ARBA00005044"/>
    </source>
</evidence>
<dbReference type="EMBL" id="MAEL01000057">
    <property type="protein sequence ID" value="KAF1301517.1"/>
    <property type="molecule type" value="Genomic_DNA"/>
</dbReference>
<accession>A0ABQ6YVZ8</accession>
<gene>
    <name evidence="11" type="primary">aroC</name>
    <name evidence="13" type="ORF">BAU17_06240</name>
</gene>
<evidence type="ECO:0000256" key="4">
    <source>
        <dbReference type="ARBA" id="ARBA00022605"/>
    </source>
</evidence>
<comment type="cofactor">
    <cofactor evidence="11 12">
        <name>FMNH2</name>
        <dbReference type="ChEBI" id="CHEBI:57618"/>
    </cofactor>
    <text evidence="11 12">Reduced FMN (FMNH(2)).</text>
</comment>
<organism evidence="13 14">
    <name type="scientific">Candidatus Enterococcus willemsii</name>
    <dbReference type="NCBI Taxonomy" id="1857215"/>
    <lineage>
        <taxon>Bacteria</taxon>
        <taxon>Bacillati</taxon>
        <taxon>Bacillota</taxon>
        <taxon>Bacilli</taxon>
        <taxon>Lactobacillales</taxon>
        <taxon>Enterococcaceae</taxon>
        <taxon>Enterococcus</taxon>
    </lineage>
</organism>
<evidence type="ECO:0000256" key="6">
    <source>
        <dbReference type="ARBA" id="ARBA00022643"/>
    </source>
</evidence>
<evidence type="ECO:0000256" key="2">
    <source>
        <dbReference type="ARBA" id="ARBA00008014"/>
    </source>
</evidence>
<keyword evidence="4 11" id="KW-0028">Amino-acid biosynthesis</keyword>
<dbReference type="EC" id="4.2.3.5" evidence="3 11"/>
<dbReference type="NCBIfam" id="NF003793">
    <property type="entry name" value="PRK05382.1"/>
    <property type="match status" value="1"/>
</dbReference>
<dbReference type="PANTHER" id="PTHR21085:SF0">
    <property type="entry name" value="CHORISMATE SYNTHASE"/>
    <property type="match status" value="1"/>
</dbReference>
<feature type="binding site" evidence="11">
    <location>
        <begin position="311"/>
        <end position="315"/>
    </location>
    <ligand>
        <name>FMN</name>
        <dbReference type="ChEBI" id="CHEBI:58210"/>
    </ligand>
</feature>
<keyword evidence="5 11" id="KW-0285">Flavoprotein</keyword>
<dbReference type="PROSITE" id="PS00788">
    <property type="entry name" value="CHORISMATE_SYNTHASE_2"/>
    <property type="match status" value="1"/>
</dbReference>
<protein>
    <recommendedName>
        <fullName evidence="3 11">Chorismate synthase</fullName>
        <shortName evidence="11">CS</shortName>
        <ecNumber evidence="3 11">4.2.3.5</ecNumber>
    </recommendedName>
    <alternativeName>
        <fullName evidence="11">5-enolpyruvylshikimate-3-phosphate phospholyase</fullName>
    </alternativeName>
</protein>
<feature type="binding site" evidence="11">
    <location>
        <position position="296"/>
    </location>
    <ligand>
        <name>FMN</name>
        <dbReference type="ChEBI" id="CHEBI:58210"/>
    </ligand>
</feature>
<dbReference type="CDD" id="cd07304">
    <property type="entry name" value="Chorismate_synthase"/>
    <property type="match status" value="1"/>
</dbReference>
<comment type="similarity">
    <text evidence="2 11 12">Belongs to the chorismate synthase family.</text>
</comment>
<dbReference type="Pfam" id="PF01264">
    <property type="entry name" value="Chorismate_synt"/>
    <property type="match status" value="1"/>
</dbReference>
<dbReference type="RefSeq" id="WP_161903300.1">
    <property type="nucleotide sequence ID" value="NZ_MAEL01000057.1"/>
</dbReference>
<evidence type="ECO:0000256" key="7">
    <source>
        <dbReference type="ARBA" id="ARBA00022827"/>
    </source>
</evidence>
<feature type="binding site" evidence="11">
    <location>
        <begin position="251"/>
        <end position="252"/>
    </location>
    <ligand>
        <name>FMN</name>
        <dbReference type="ChEBI" id="CHEBI:58210"/>
    </ligand>
</feature>
<comment type="function">
    <text evidence="11">Catalyzes the anti-1,4-elimination of the C-3 phosphate and the C-6 proR hydrogen from 5-enolpyruvylshikimate-3-phosphate (EPSP) to yield chorismate, which is the branch point compound that serves as the starting substrate for the three terminal pathways of aromatic amino acid biosynthesis. This reaction introduces a second double bond into the aromatic ring system.</text>
</comment>
<proteinExistence type="inferred from homology"/>
<dbReference type="InterPro" id="IPR020541">
    <property type="entry name" value="Chorismate_synthase_CS"/>
</dbReference>
<feature type="binding site" evidence="11">
    <location>
        <position position="337"/>
    </location>
    <ligand>
        <name>FMN</name>
        <dbReference type="ChEBI" id="CHEBI:58210"/>
    </ligand>
</feature>
<evidence type="ECO:0000256" key="12">
    <source>
        <dbReference type="RuleBase" id="RU000605"/>
    </source>
</evidence>
<dbReference type="Proteomes" id="UP000782705">
    <property type="component" value="Unassembled WGS sequence"/>
</dbReference>
<feature type="binding site" evidence="11">
    <location>
        <position position="39"/>
    </location>
    <ligand>
        <name>NADP(+)</name>
        <dbReference type="ChEBI" id="CHEBI:58349"/>
    </ligand>
</feature>
<evidence type="ECO:0000256" key="9">
    <source>
        <dbReference type="ARBA" id="ARBA00023141"/>
    </source>
</evidence>
<keyword evidence="8 11" id="KW-0521">NADP</keyword>
<dbReference type="PIRSF" id="PIRSF001456">
    <property type="entry name" value="Chorismate_synth"/>
    <property type="match status" value="1"/>
</dbReference>
<dbReference type="HAMAP" id="MF_00300">
    <property type="entry name" value="Chorismate_synth"/>
    <property type="match status" value="1"/>
</dbReference>
<evidence type="ECO:0000256" key="5">
    <source>
        <dbReference type="ARBA" id="ARBA00022630"/>
    </source>
</evidence>
<evidence type="ECO:0000313" key="14">
    <source>
        <dbReference type="Proteomes" id="UP000782705"/>
    </source>
</evidence>
<dbReference type="InterPro" id="IPR000453">
    <property type="entry name" value="Chorismate_synth"/>
</dbReference>
<feature type="binding site" evidence="11">
    <location>
        <begin position="130"/>
        <end position="132"/>
    </location>
    <ligand>
        <name>FMN</name>
        <dbReference type="ChEBI" id="CHEBI:58210"/>
    </ligand>
</feature>